<protein>
    <recommendedName>
        <fullName evidence="3">DUF4192 family protein</fullName>
    </recommendedName>
</protein>
<evidence type="ECO:0008006" key="3">
    <source>
        <dbReference type="Google" id="ProtNLM"/>
    </source>
</evidence>
<proteinExistence type="predicted"/>
<dbReference type="AlphaFoldDB" id="A0A3M0G4W3"/>
<gene>
    <name evidence="1" type="ORF">EAX62_09290</name>
</gene>
<evidence type="ECO:0000313" key="1">
    <source>
        <dbReference type="EMBL" id="RMB59915.1"/>
    </source>
</evidence>
<keyword evidence="2" id="KW-1185">Reference proteome</keyword>
<dbReference type="EMBL" id="REFW01000002">
    <property type="protein sequence ID" value="RMB59915.1"/>
    <property type="molecule type" value="Genomic_DNA"/>
</dbReference>
<comment type="caution">
    <text evidence="1">The sequence shown here is derived from an EMBL/GenBank/DDBJ whole genome shotgun (WGS) entry which is preliminary data.</text>
</comment>
<reference evidence="1 2" key="1">
    <citation type="submission" date="2018-10" db="EMBL/GenBank/DDBJ databases">
        <title>Tessaracoccus antarcticuss sp. nov., isolated from sediment.</title>
        <authorList>
            <person name="Zhou L.Y."/>
            <person name="Du Z.J."/>
        </authorList>
    </citation>
    <scope>NUCLEOTIDE SEQUENCE [LARGE SCALE GENOMIC DNA]</scope>
    <source>
        <strain evidence="1 2">JDX10</strain>
    </source>
</reference>
<dbReference type="InterPro" id="IPR025447">
    <property type="entry name" value="DUF4192"/>
</dbReference>
<accession>A0A3M0G4W3</accession>
<dbReference type="Pfam" id="PF13830">
    <property type="entry name" value="DUF4192"/>
    <property type="match status" value="1"/>
</dbReference>
<evidence type="ECO:0000313" key="2">
    <source>
        <dbReference type="Proteomes" id="UP000275256"/>
    </source>
</evidence>
<sequence>MLLSRHVACDDQPGSDPTELALLLQDEELFGEVLAQLSTSSAERLRPRLAAARRVSDDTVAPNVLALLVLACWLDGEGAQQSDCLGQLESLDPCHPLMPLLVAMHHKAAPPGIWDL</sequence>
<organism evidence="1 2">
    <name type="scientific">Tessaracoccus antarcticus</name>
    <dbReference type="NCBI Taxonomy" id="2479848"/>
    <lineage>
        <taxon>Bacteria</taxon>
        <taxon>Bacillati</taxon>
        <taxon>Actinomycetota</taxon>
        <taxon>Actinomycetes</taxon>
        <taxon>Propionibacteriales</taxon>
        <taxon>Propionibacteriaceae</taxon>
        <taxon>Tessaracoccus</taxon>
    </lineage>
</organism>
<dbReference type="Proteomes" id="UP000275256">
    <property type="component" value="Unassembled WGS sequence"/>
</dbReference>
<name>A0A3M0G4W3_9ACTN</name>